<reference evidence="1" key="1">
    <citation type="submission" date="2020-10" db="EMBL/GenBank/DDBJ databases">
        <authorList>
            <person name="Gilroy R."/>
        </authorList>
    </citation>
    <scope>NUCLEOTIDE SEQUENCE</scope>
    <source>
        <strain evidence="1">6086</strain>
    </source>
</reference>
<dbReference type="Proteomes" id="UP000824141">
    <property type="component" value="Unassembled WGS sequence"/>
</dbReference>
<dbReference type="InterPro" id="IPR011990">
    <property type="entry name" value="TPR-like_helical_dom_sf"/>
</dbReference>
<comment type="caution">
    <text evidence="1">The sequence shown here is derived from an EMBL/GenBank/DDBJ whole genome shotgun (WGS) entry which is preliminary data.</text>
</comment>
<reference evidence="1" key="2">
    <citation type="journal article" date="2021" name="PeerJ">
        <title>Extensive microbial diversity within the chicken gut microbiome revealed by metagenomics and culture.</title>
        <authorList>
            <person name="Gilroy R."/>
            <person name="Ravi A."/>
            <person name="Getino M."/>
            <person name="Pursley I."/>
            <person name="Horton D.L."/>
            <person name="Alikhan N.F."/>
            <person name="Baker D."/>
            <person name="Gharbi K."/>
            <person name="Hall N."/>
            <person name="Watson M."/>
            <person name="Adriaenssens E.M."/>
            <person name="Foster-Nyarko E."/>
            <person name="Jarju S."/>
            <person name="Secka A."/>
            <person name="Antonio M."/>
            <person name="Oren A."/>
            <person name="Chaudhuri R.R."/>
            <person name="La Ragione R."/>
            <person name="Hildebrand F."/>
            <person name="Pallen M.J."/>
        </authorList>
    </citation>
    <scope>NUCLEOTIDE SEQUENCE</scope>
    <source>
        <strain evidence="1">6086</strain>
    </source>
</reference>
<protein>
    <submittedName>
        <fullName evidence="1">Sel1 repeat family protein</fullName>
    </submittedName>
</protein>
<dbReference type="Gene3D" id="1.25.40.10">
    <property type="entry name" value="Tetratricopeptide repeat domain"/>
    <property type="match status" value="2"/>
</dbReference>
<accession>A0A9D1K1D4</accession>
<dbReference type="EMBL" id="DVJM01000043">
    <property type="protein sequence ID" value="HIS78245.1"/>
    <property type="molecule type" value="Genomic_DNA"/>
</dbReference>
<gene>
    <name evidence="1" type="ORF">IAD03_02630</name>
</gene>
<organism evidence="1 2">
    <name type="scientific">Candidatus Caccousia stercoris</name>
    <dbReference type="NCBI Taxonomy" id="2840723"/>
    <lineage>
        <taxon>Bacteria</taxon>
        <taxon>Bacillati</taxon>
        <taxon>Bacillota</taxon>
        <taxon>Clostridia</taxon>
        <taxon>Eubacteriales</taxon>
        <taxon>Oscillospiraceae</taxon>
        <taxon>Oscillospiraceae incertae sedis</taxon>
        <taxon>Candidatus Caccousia</taxon>
    </lineage>
</organism>
<dbReference type="PANTHER" id="PTHR11102:SF160">
    <property type="entry name" value="ERAD-ASSOCIATED E3 UBIQUITIN-PROTEIN LIGASE COMPONENT HRD3"/>
    <property type="match status" value="1"/>
</dbReference>
<dbReference type="PANTHER" id="PTHR11102">
    <property type="entry name" value="SEL-1-LIKE PROTEIN"/>
    <property type="match status" value="1"/>
</dbReference>
<dbReference type="SMART" id="SM00671">
    <property type="entry name" value="SEL1"/>
    <property type="match status" value="6"/>
</dbReference>
<name>A0A9D1K1D4_9FIRM</name>
<dbReference type="SUPFAM" id="SSF81901">
    <property type="entry name" value="HCP-like"/>
    <property type="match status" value="2"/>
</dbReference>
<dbReference type="Pfam" id="PF08238">
    <property type="entry name" value="Sel1"/>
    <property type="match status" value="7"/>
</dbReference>
<evidence type="ECO:0000313" key="2">
    <source>
        <dbReference type="Proteomes" id="UP000824141"/>
    </source>
</evidence>
<dbReference type="InterPro" id="IPR006597">
    <property type="entry name" value="Sel1-like"/>
</dbReference>
<proteinExistence type="predicted"/>
<evidence type="ECO:0000313" key="1">
    <source>
        <dbReference type="EMBL" id="HIS78245.1"/>
    </source>
</evidence>
<dbReference type="AlphaFoldDB" id="A0A9D1K1D4"/>
<sequence>MGKFFSDAVEKALQYIYYDTKGGRARRGQEGMKLLIDAVKAGDADASCILARCLNGSQYVWSGHHFPEDDKQAETLLRQSALQGSAIGVLVAKRGGVLSLGLMKQMPLSIQEAFAIVQEKAAAGEPFCQYVIGNTYFWWDFLTIQDKKKSDFSNEKEFKAYIRENISKCEDWLWRAYRGGMYLAGQNLYSYYEKGDEGYIDPQPDKAKTVYKTGAELGYPNHQFVYGGELEEEGKIEEAFRWYHRGAEGGHPNTWSWLGDRYDKGDGVPKDEVEACRCYEKAYKCGEYQRCDMLGWAYFYGHGVAQDRSKAFQYFTKSVEVKESKYAESHLARCYLEGWGTGPNYEKAYSLAWNSQGENKQSLYVLGKLYCEGLGLPEDIARGVDFLRQANFSDAQEELKKYKKTLFGKWVRRRT</sequence>
<dbReference type="InterPro" id="IPR050767">
    <property type="entry name" value="Sel1_AlgK"/>
</dbReference>